<sequence>MSFNYTEDTSPTLADWESILNAFNCNITEDEVWEVARQYNDVPHFGNIYQELILEALKQLFWRLVELDEGEIDINISYDINAISTHFYIEGDFICSKSDFLNKVDSIKTMYH</sequence>
<protein>
    <submittedName>
        <fullName evidence="1">Uncharacterized protein</fullName>
    </submittedName>
</protein>
<accession>A0A369Z5S4</accession>
<evidence type="ECO:0000313" key="1">
    <source>
        <dbReference type="EMBL" id="RDE95619.1"/>
    </source>
</evidence>
<name>A0A369Z5S4_HAEPA</name>
<dbReference type="Proteomes" id="UP000253910">
    <property type="component" value="Unassembled WGS sequence"/>
</dbReference>
<dbReference type="AlphaFoldDB" id="A0A369Z5S4"/>
<proteinExistence type="predicted"/>
<comment type="caution">
    <text evidence="1">The sequence shown here is derived from an EMBL/GenBank/DDBJ whole genome shotgun (WGS) entry which is preliminary data.</text>
</comment>
<dbReference type="RefSeq" id="WP_049380294.1">
    <property type="nucleotide sequence ID" value="NZ_QEPW01000003.1"/>
</dbReference>
<dbReference type="EMBL" id="QEPW01000003">
    <property type="protein sequence ID" value="RDE95619.1"/>
    <property type="molecule type" value="Genomic_DNA"/>
</dbReference>
<reference evidence="1 2" key="1">
    <citation type="submission" date="2018-05" db="EMBL/GenBank/DDBJ databases">
        <title>Draft Genome Sequences for a Diverse set of 7 Haemophilus Species.</title>
        <authorList>
            <person name="Nichols M."/>
            <person name="Topaz N."/>
            <person name="Wang X."/>
            <person name="Wang X."/>
            <person name="Boxrud D."/>
        </authorList>
    </citation>
    <scope>NUCLEOTIDE SEQUENCE [LARGE SCALE GENOMIC DNA]</scope>
    <source>
        <strain evidence="1 2">C2008001710</strain>
    </source>
</reference>
<gene>
    <name evidence="1" type="ORF">DPV87_02295</name>
</gene>
<evidence type="ECO:0000313" key="2">
    <source>
        <dbReference type="Proteomes" id="UP000253910"/>
    </source>
</evidence>
<organism evidence="1 2">
    <name type="scientific">Haemophilus parainfluenzae</name>
    <dbReference type="NCBI Taxonomy" id="729"/>
    <lineage>
        <taxon>Bacteria</taxon>
        <taxon>Pseudomonadati</taxon>
        <taxon>Pseudomonadota</taxon>
        <taxon>Gammaproteobacteria</taxon>
        <taxon>Pasteurellales</taxon>
        <taxon>Pasteurellaceae</taxon>
        <taxon>Haemophilus</taxon>
    </lineage>
</organism>